<dbReference type="GO" id="GO:0008237">
    <property type="term" value="F:metallopeptidase activity"/>
    <property type="evidence" value="ECO:0007669"/>
    <property type="project" value="UniProtKB-KW"/>
</dbReference>
<dbReference type="InterPro" id="IPR026898">
    <property type="entry name" value="PrsW"/>
</dbReference>
<dbReference type="Pfam" id="PF13367">
    <property type="entry name" value="PrsW-protease"/>
    <property type="match status" value="1"/>
</dbReference>
<feature type="transmembrane region" description="Helical" evidence="1">
    <location>
        <begin position="232"/>
        <end position="249"/>
    </location>
</feature>
<feature type="transmembrane region" description="Helical" evidence="1">
    <location>
        <begin position="261"/>
        <end position="278"/>
    </location>
</feature>
<keyword evidence="1" id="KW-0812">Transmembrane</keyword>
<name>A0ABP8YMA5_9MICO</name>
<dbReference type="Proteomes" id="UP001500956">
    <property type="component" value="Unassembled WGS sequence"/>
</dbReference>
<feature type="transmembrane region" description="Helical" evidence="1">
    <location>
        <begin position="32"/>
        <end position="53"/>
    </location>
</feature>
<keyword evidence="1" id="KW-0472">Membrane</keyword>
<feature type="transmembrane region" description="Helical" evidence="1">
    <location>
        <begin position="93"/>
        <end position="115"/>
    </location>
</feature>
<proteinExistence type="predicted"/>
<feature type="transmembrane region" description="Helical" evidence="1">
    <location>
        <begin position="207"/>
        <end position="225"/>
    </location>
</feature>
<feature type="transmembrane region" description="Helical" evidence="1">
    <location>
        <begin position="59"/>
        <end position="81"/>
    </location>
</feature>
<dbReference type="EMBL" id="BAABID010000013">
    <property type="protein sequence ID" value="GAA4732455.1"/>
    <property type="molecule type" value="Genomic_DNA"/>
</dbReference>
<sequence>MEARVPGQYLRRMPGLDPRAVLAGRPTARPPLGVVVTVAVSSVCLFVALVLLLHDGATGVATAVLLALVPLPLLLAGVLALDRLEPEPPDALVAAFGWGAGVAVLIATIVNSAGLDLVWRPLLGDELGLYATAAITAPVVEELAKGTVLVGLLWFRRHELNGPTDGIIYGSMVALGFATVENISYYAFAADGVLAWTFVMRGLLSPLLHPLCTSLVGIGVATAALRPRGRRVLPVVLGFVGAIGVHAAWNASTAGGLEGLAAAYTLGLGVLVALAVVLHRDRRRIVGLVQEHLPRYAAVGVVGPGDVRMLSSLQARRRARERLRVTLGRGPARAMADYQQAATELAMLHRRHGLGLVPDDEFQARRDPLLLLMGHARVAFTR</sequence>
<evidence type="ECO:0000313" key="3">
    <source>
        <dbReference type="Proteomes" id="UP001500956"/>
    </source>
</evidence>
<gene>
    <name evidence="2" type="ORF">GCM10023216_25760</name>
</gene>
<keyword evidence="2" id="KW-0645">Protease</keyword>
<keyword evidence="2" id="KW-0482">Metalloprotease</keyword>
<dbReference type="PANTHER" id="PTHR36844">
    <property type="entry name" value="PROTEASE PRSW"/>
    <property type="match status" value="1"/>
</dbReference>
<organism evidence="2 3">
    <name type="scientific">Isoptericola chiayiensis</name>
    <dbReference type="NCBI Taxonomy" id="579446"/>
    <lineage>
        <taxon>Bacteria</taxon>
        <taxon>Bacillati</taxon>
        <taxon>Actinomycetota</taxon>
        <taxon>Actinomycetes</taxon>
        <taxon>Micrococcales</taxon>
        <taxon>Promicromonosporaceae</taxon>
        <taxon>Isoptericola</taxon>
    </lineage>
</organism>
<comment type="caution">
    <text evidence="2">The sequence shown here is derived from an EMBL/GenBank/DDBJ whole genome shotgun (WGS) entry which is preliminary data.</text>
</comment>
<accession>A0ABP8YMA5</accession>
<reference evidence="3" key="1">
    <citation type="journal article" date="2019" name="Int. J. Syst. Evol. Microbiol.">
        <title>The Global Catalogue of Microorganisms (GCM) 10K type strain sequencing project: providing services to taxonomists for standard genome sequencing and annotation.</title>
        <authorList>
            <consortium name="The Broad Institute Genomics Platform"/>
            <consortium name="The Broad Institute Genome Sequencing Center for Infectious Disease"/>
            <person name="Wu L."/>
            <person name="Ma J."/>
        </authorList>
    </citation>
    <scope>NUCLEOTIDE SEQUENCE [LARGE SCALE GENOMIC DNA]</scope>
    <source>
        <strain evidence="3">JCM 18063</strain>
    </source>
</reference>
<keyword evidence="2" id="KW-0378">Hydrolase</keyword>
<evidence type="ECO:0000256" key="1">
    <source>
        <dbReference type="SAM" id="Phobius"/>
    </source>
</evidence>
<keyword evidence="3" id="KW-1185">Reference proteome</keyword>
<protein>
    <submittedName>
        <fullName evidence="2">PrsW family intramembrane metalloprotease</fullName>
    </submittedName>
</protein>
<evidence type="ECO:0000313" key="2">
    <source>
        <dbReference type="EMBL" id="GAA4732455.1"/>
    </source>
</evidence>
<dbReference type="PANTHER" id="PTHR36844:SF1">
    <property type="entry name" value="PROTEASE PRSW"/>
    <property type="match status" value="1"/>
</dbReference>
<feature type="transmembrane region" description="Helical" evidence="1">
    <location>
        <begin position="167"/>
        <end position="187"/>
    </location>
</feature>
<keyword evidence="1" id="KW-1133">Transmembrane helix</keyword>